<evidence type="ECO:0000259" key="8">
    <source>
        <dbReference type="Pfam" id="PF13087"/>
    </source>
</evidence>
<keyword evidence="9" id="KW-0540">Nuclease</keyword>
<keyword evidence="5" id="KW-0067">ATP-binding</keyword>
<dbReference type="RefSeq" id="WP_042226026.1">
    <property type="nucleotide sequence ID" value="NZ_LS483447.1"/>
</dbReference>
<organism evidence="9 10">
    <name type="scientific">Porphyromonas crevioricanis</name>
    <dbReference type="NCBI Taxonomy" id="393921"/>
    <lineage>
        <taxon>Bacteria</taxon>
        <taxon>Pseudomonadati</taxon>
        <taxon>Bacteroidota</taxon>
        <taxon>Bacteroidia</taxon>
        <taxon>Bacteroidales</taxon>
        <taxon>Porphyromonadaceae</taxon>
        <taxon>Porphyromonas</taxon>
    </lineage>
</organism>
<dbReference type="Pfam" id="PF10881">
    <property type="entry name" value="DUF2726"/>
    <property type="match status" value="1"/>
</dbReference>
<comment type="similarity">
    <text evidence="1">Belongs to the DNA2/NAM7 helicase family.</text>
</comment>
<proteinExistence type="inferred from homology"/>
<reference evidence="9 10" key="1">
    <citation type="submission" date="2018-06" db="EMBL/GenBank/DDBJ databases">
        <authorList>
            <consortium name="Pathogen Informatics"/>
            <person name="Doyle S."/>
        </authorList>
    </citation>
    <scope>NUCLEOTIDE SEQUENCE [LARGE SCALE GENOMIC DNA]</scope>
    <source>
        <strain evidence="9 10">NCTC12858</strain>
    </source>
</reference>
<dbReference type="PANTHER" id="PTHR43788">
    <property type="entry name" value="DNA2/NAM7 HELICASE FAMILY MEMBER"/>
    <property type="match status" value="1"/>
</dbReference>
<evidence type="ECO:0000256" key="3">
    <source>
        <dbReference type="ARBA" id="ARBA00022801"/>
    </source>
</evidence>
<evidence type="ECO:0000313" key="10">
    <source>
        <dbReference type="Proteomes" id="UP000249300"/>
    </source>
</evidence>
<keyword evidence="4" id="KW-0347">Helicase</keyword>
<dbReference type="EMBL" id="LS483447">
    <property type="protein sequence ID" value="SQH72432.1"/>
    <property type="molecule type" value="Genomic_DNA"/>
</dbReference>
<accession>A0A2X4SEG2</accession>
<dbReference type="InterPro" id="IPR047187">
    <property type="entry name" value="SF1_C_Upf1"/>
</dbReference>
<feature type="domain" description="DNA2/NAM7 helicase-like C-terminal" evidence="8">
    <location>
        <begin position="560"/>
        <end position="721"/>
    </location>
</feature>
<evidence type="ECO:0000259" key="7">
    <source>
        <dbReference type="Pfam" id="PF13086"/>
    </source>
</evidence>
<dbReference type="AlphaFoldDB" id="A0A2X4SEG2"/>
<dbReference type="Gene3D" id="3.40.960.10">
    <property type="entry name" value="VSR Endonuclease"/>
    <property type="match status" value="1"/>
</dbReference>
<keyword evidence="3" id="KW-0378">Hydrolase</keyword>
<name>A0A2X4SEG2_9PORP</name>
<dbReference type="InterPro" id="IPR050534">
    <property type="entry name" value="Coronavir_polyprotein_1ab"/>
</dbReference>
<evidence type="ECO:0000256" key="5">
    <source>
        <dbReference type="ARBA" id="ARBA00022840"/>
    </source>
</evidence>
<feature type="domain" description="DUF2726" evidence="6">
    <location>
        <begin position="780"/>
        <end position="899"/>
    </location>
</feature>
<sequence length="906" mass="102791">MDARQCMIIDLERRGDQRMFVTEQVVSINENKNGLWSVRFSTSPHLFNYNKSRLLYLIHPKAIDLGEKGLYINNKRISNVSEVLQFTDGTHTFYRVGYTNAGYENFQGNEVYITRTPIDKNGGSTWSYLRKLAEETGLMNSDEDSILSKQYDLVDVKRDNVPLAQYLGDKTKLRVYHKPKRIYYPFGCNASQKSAVEAALTNQVSVIQGPPGTGKTQTILNIVANLLMAGKNVLVVSSNNSAVENVAEKLNDVKLGFLVAKLGSVKNKEDFISNQSGYPEMKGWSLENASIVEEKVLDALRTISQGFDNQLRQAQLNAEYEALIKEAKHDNILQNGSSKISWLEGKSASKLMTLINLYRMIAENGQKPNLWFRLKYSFVFGIRMFSFLNRNFSDVITKLEATYYLLRKSEIEQELDTIASILKSIDIKSNINTLRSSSLQVLKAKVSKRYNGSTRRLFSVREIKPQTEEFLKEYPIVLSTTYSAKSCISKDMVFDYVIMDEASQIDIKTGALALSCAMNAVIVGDDKQLPNVVSREELHALNAIQSTYKVDDKYDAASHSFLQSCVKVFNDAPTVLLREHYRCHPKIIEFCNQRFYNGELIAMTSGYEAQKVLQVVRTPKGNHARGHFNQRELDVIVHEVLPKYTDSDSIGIITPYRLQADEINKAVGRDIASTVHKYQGRECDTIILSTVDNTPTNFSDDANLLNVAISRAKTHLCIVTSGNDIPEETNLAQLINYIQYNNFEVKESNIYSVFDLLYKQYTEERLAYLSSCSQVSDYLSENLAYNVLADAIAELGLANVEVLCHYPLSKLISCKGTLDERERAFVESQYSHVDFLIYNSLTKRPLQIIEIDGWHYHRENETQQSRDALKDQIVKKAGLSLYRISTTDTVNVKTMKSFLQKQLSID</sequence>
<dbReference type="InterPro" id="IPR041679">
    <property type="entry name" value="DNA2/NAM7-like_C"/>
</dbReference>
<dbReference type="KEGG" id="pcre:NCTC12858_00250"/>
<dbReference type="Gene3D" id="3.40.50.300">
    <property type="entry name" value="P-loop containing nucleotide triphosphate hydrolases"/>
    <property type="match status" value="2"/>
</dbReference>
<feature type="domain" description="DNA2/NAM7 helicase helicase" evidence="7">
    <location>
        <begin position="188"/>
        <end position="533"/>
    </location>
</feature>
<gene>
    <name evidence="9" type="ORF">NCTC12858_00250</name>
</gene>
<keyword evidence="9" id="KW-0269">Exonuclease</keyword>
<keyword evidence="10" id="KW-1185">Reference proteome</keyword>
<evidence type="ECO:0000256" key="1">
    <source>
        <dbReference type="ARBA" id="ARBA00007913"/>
    </source>
</evidence>
<dbReference type="Pfam" id="PF13086">
    <property type="entry name" value="AAA_11"/>
    <property type="match status" value="1"/>
</dbReference>
<dbReference type="CDD" id="cd18808">
    <property type="entry name" value="SF1_C_Upf1"/>
    <property type="match status" value="1"/>
</dbReference>
<dbReference type="InterPro" id="IPR024402">
    <property type="entry name" value="DUF2726"/>
</dbReference>
<dbReference type="Proteomes" id="UP000249300">
    <property type="component" value="Chromosome 1"/>
</dbReference>
<evidence type="ECO:0000313" key="9">
    <source>
        <dbReference type="EMBL" id="SQH72432.1"/>
    </source>
</evidence>
<dbReference type="SUPFAM" id="SSF52540">
    <property type="entry name" value="P-loop containing nucleoside triphosphate hydrolases"/>
    <property type="match status" value="1"/>
</dbReference>
<dbReference type="InterPro" id="IPR027417">
    <property type="entry name" value="P-loop_NTPase"/>
</dbReference>
<dbReference type="CDD" id="cd17934">
    <property type="entry name" value="DEXXQc_Upf1-like"/>
    <property type="match status" value="1"/>
</dbReference>
<protein>
    <submittedName>
        <fullName evidence="9">Exonuclease V subunit alpha</fullName>
    </submittedName>
</protein>
<dbReference type="GO" id="GO:0004527">
    <property type="term" value="F:exonuclease activity"/>
    <property type="evidence" value="ECO:0007669"/>
    <property type="project" value="UniProtKB-KW"/>
</dbReference>
<dbReference type="GO" id="GO:0043139">
    <property type="term" value="F:5'-3' DNA helicase activity"/>
    <property type="evidence" value="ECO:0007669"/>
    <property type="project" value="TreeGrafter"/>
</dbReference>
<evidence type="ECO:0000259" key="6">
    <source>
        <dbReference type="Pfam" id="PF10881"/>
    </source>
</evidence>
<dbReference type="PANTHER" id="PTHR43788:SF8">
    <property type="entry name" value="DNA-BINDING PROTEIN SMUBP-2"/>
    <property type="match status" value="1"/>
</dbReference>
<dbReference type="Pfam" id="PF13087">
    <property type="entry name" value="AAA_12"/>
    <property type="match status" value="1"/>
</dbReference>
<keyword evidence="2" id="KW-0547">Nucleotide-binding</keyword>
<dbReference type="GO" id="GO:0005524">
    <property type="term" value="F:ATP binding"/>
    <property type="evidence" value="ECO:0007669"/>
    <property type="project" value="UniProtKB-KW"/>
</dbReference>
<dbReference type="InterPro" id="IPR041677">
    <property type="entry name" value="DNA2/NAM7_AAA_11"/>
</dbReference>
<evidence type="ECO:0000256" key="2">
    <source>
        <dbReference type="ARBA" id="ARBA00022741"/>
    </source>
</evidence>
<evidence type="ECO:0000256" key="4">
    <source>
        <dbReference type="ARBA" id="ARBA00022806"/>
    </source>
</evidence>